<dbReference type="AlphaFoldDB" id="A0A5A7RI05"/>
<evidence type="ECO:0000313" key="1">
    <source>
        <dbReference type="EMBL" id="GER56771.1"/>
    </source>
</evidence>
<dbReference type="EMBL" id="BKCP01012737">
    <property type="protein sequence ID" value="GER56771.1"/>
    <property type="molecule type" value="Genomic_DNA"/>
</dbReference>
<dbReference type="Proteomes" id="UP000325081">
    <property type="component" value="Unassembled WGS sequence"/>
</dbReference>
<reference evidence="2" key="1">
    <citation type="journal article" date="2019" name="Curr. Biol.">
        <title>Genome Sequence of Striga asiatica Provides Insight into the Evolution of Plant Parasitism.</title>
        <authorList>
            <person name="Yoshida S."/>
            <person name="Kim S."/>
            <person name="Wafula E.K."/>
            <person name="Tanskanen J."/>
            <person name="Kim Y.M."/>
            <person name="Honaas L."/>
            <person name="Yang Z."/>
            <person name="Spallek T."/>
            <person name="Conn C.E."/>
            <person name="Ichihashi Y."/>
            <person name="Cheong K."/>
            <person name="Cui S."/>
            <person name="Der J.P."/>
            <person name="Gundlach H."/>
            <person name="Jiao Y."/>
            <person name="Hori C."/>
            <person name="Ishida J.K."/>
            <person name="Kasahara H."/>
            <person name="Kiba T."/>
            <person name="Kim M.S."/>
            <person name="Koo N."/>
            <person name="Laohavisit A."/>
            <person name="Lee Y.H."/>
            <person name="Lumba S."/>
            <person name="McCourt P."/>
            <person name="Mortimer J.C."/>
            <person name="Mutuku J.M."/>
            <person name="Nomura T."/>
            <person name="Sasaki-Sekimoto Y."/>
            <person name="Seto Y."/>
            <person name="Wang Y."/>
            <person name="Wakatake T."/>
            <person name="Sakakibara H."/>
            <person name="Demura T."/>
            <person name="Yamaguchi S."/>
            <person name="Yoneyama K."/>
            <person name="Manabe R.I."/>
            <person name="Nelson D.C."/>
            <person name="Schulman A.H."/>
            <person name="Timko M.P."/>
            <person name="dePamphilis C.W."/>
            <person name="Choi D."/>
            <person name="Shirasu K."/>
        </authorList>
    </citation>
    <scope>NUCLEOTIDE SEQUENCE [LARGE SCALE GENOMIC DNA]</scope>
    <source>
        <strain evidence="2">cv. UVA1</strain>
    </source>
</reference>
<dbReference type="GO" id="GO:0016301">
    <property type="term" value="F:kinase activity"/>
    <property type="evidence" value="ECO:0007669"/>
    <property type="project" value="UniProtKB-KW"/>
</dbReference>
<name>A0A5A7RI05_STRAF</name>
<keyword evidence="1" id="KW-0808">Transferase</keyword>
<feature type="non-terminal residue" evidence="1">
    <location>
        <position position="1"/>
    </location>
</feature>
<comment type="caution">
    <text evidence="1">The sequence shown here is derived from an EMBL/GenBank/DDBJ whole genome shotgun (WGS) entry which is preliminary data.</text>
</comment>
<sequence>AVDKNEFEPNLSICGLILRICGRKEDRLLIERKFEKGHGAFQSLLFSTFSTSGHLRIYVGMLLMSSPLVPRVSGMFCSFGLMVDILRLKICSTFVRMIFVNMTRPTKVSELCFQVYAYKVISIK</sequence>
<feature type="non-terminal residue" evidence="1">
    <location>
        <position position="124"/>
    </location>
</feature>
<accession>A0A5A7RI05</accession>
<keyword evidence="2" id="KW-1185">Reference proteome</keyword>
<organism evidence="1 2">
    <name type="scientific">Striga asiatica</name>
    <name type="common">Asiatic witchweed</name>
    <name type="synonym">Buchnera asiatica</name>
    <dbReference type="NCBI Taxonomy" id="4170"/>
    <lineage>
        <taxon>Eukaryota</taxon>
        <taxon>Viridiplantae</taxon>
        <taxon>Streptophyta</taxon>
        <taxon>Embryophyta</taxon>
        <taxon>Tracheophyta</taxon>
        <taxon>Spermatophyta</taxon>
        <taxon>Magnoliopsida</taxon>
        <taxon>eudicotyledons</taxon>
        <taxon>Gunneridae</taxon>
        <taxon>Pentapetalae</taxon>
        <taxon>asterids</taxon>
        <taxon>lamiids</taxon>
        <taxon>Lamiales</taxon>
        <taxon>Orobanchaceae</taxon>
        <taxon>Buchnereae</taxon>
        <taxon>Striga</taxon>
    </lineage>
</organism>
<proteinExistence type="predicted"/>
<evidence type="ECO:0000313" key="2">
    <source>
        <dbReference type="Proteomes" id="UP000325081"/>
    </source>
</evidence>
<keyword evidence="1" id="KW-0418">Kinase</keyword>
<gene>
    <name evidence="1" type="ORF">STAS_34519</name>
</gene>
<protein>
    <submittedName>
        <fullName evidence="1">Protein kinase superfamily protein</fullName>
    </submittedName>
</protein>